<evidence type="ECO:0000313" key="5">
    <source>
        <dbReference type="EMBL" id="CBN73810.1"/>
    </source>
</evidence>
<keyword evidence="4" id="KW-0472">Membrane</keyword>
<dbReference type="AlphaFoldDB" id="D8LS26"/>
<dbReference type="InterPro" id="IPR019734">
    <property type="entry name" value="TPR_rpt"/>
</dbReference>
<dbReference type="Pfam" id="PF03661">
    <property type="entry name" value="TMEM33_Pom33"/>
    <property type="match status" value="1"/>
</dbReference>
<gene>
    <name evidence="5" type="ORF">Esi_0007_0094</name>
</gene>
<keyword evidence="1" id="KW-0677">Repeat</keyword>
<keyword evidence="2 3" id="KW-0802">TPR repeat</keyword>
<feature type="repeat" description="TPR" evidence="3">
    <location>
        <begin position="140"/>
        <end position="173"/>
    </location>
</feature>
<feature type="transmembrane region" description="Helical" evidence="4">
    <location>
        <begin position="295"/>
        <end position="315"/>
    </location>
</feature>
<keyword evidence="4" id="KW-1133">Transmembrane helix</keyword>
<dbReference type="PANTHER" id="PTHR22904:SF523">
    <property type="entry name" value="STRESS-INDUCED-PHOSPHOPROTEIN 1"/>
    <property type="match status" value="1"/>
</dbReference>
<dbReference type="SMART" id="SM00028">
    <property type="entry name" value="TPR"/>
    <property type="match status" value="3"/>
</dbReference>
<dbReference type="eggNOG" id="KOG0548">
    <property type="taxonomic scope" value="Eukaryota"/>
</dbReference>
<keyword evidence="6" id="KW-1185">Reference proteome</keyword>
<dbReference type="EMBL" id="FN649731">
    <property type="protein sequence ID" value="CBN73810.1"/>
    <property type="molecule type" value="Genomic_DNA"/>
</dbReference>
<feature type="transmembrane region" description="Helical" evidence="4">
    <location>
        <begin position="366"/>
        <end position="384"/>
    </location>
</feature>
<protein>
    <submittedName>
        <fullName evidence="5">Uncharacterized protein</fullName>
    </submittedName>
</protein>
<dbReference type="GO" id="GO:0051879">
    <property type="term" value="F:Hsp90 protein binding"/>
    <property type="evidence" value="ECO:0007669"/>
    <property type="project" value="TreeGrafter"/>
</dbReference>
<dbReference type="Pfam" id="PF07719">
    <property type="entry name" value="TPR_2"/>
    <property type="match status" value="1"/>
</dbReference>
<evidence type="ECO:0000256" key="3">
    <source>
        <dbReference type="PROSITE-ProRule" id="PRU00339"/>
    </source>
</evidence>
<dbReference type="PANTHER" id="PTHR22904">
    <property type="entry name" value="TPR REPEAT CONTAINING PROTEIN"/>
    <property type="match status" value="1"/>
</dbReference>
<dbReference type="Gene3D" id="1.25.40.10">
    <property type="entry name" value="Tetratricopeptide repeat domain"/>
    <property type="match status" value="1"/>
</dbReference>
<dbReference type="GO" id="GO:0016020">
    <property type="term" value="C:membrane"/>
    <property type="evidence" value="ECO:0007669"/>
    <property type="project" value="InterPro"/>
</dbReference>
<proteinExistence type="predicted"/>
<accession>D8LS26</accession>
<name>D8LS26_ECTSI</name>
<dbReference type="InterPro" id="IPR011990">
    <property type="entry name" value="TPR-like_helical_dom_sf"/>
</dbReference>
<reference evidence="5 6" key="1">
    <citation type="journal article" date="2010" name="Nature">
        <title>The Ectocarpus genome and the independent evolution of multicellularity in brown algae.</title>
        <authorList>
            <person name="Cock J.M."/>
            <person name="Sterck L."/>
            <person name="Rouze P."/>
            <person name="Scornet D."/>
            <person name="Allen A.E."/>
            <person name="Amoutzias G."/>
            <person name="Anthouard V."/>
            <person name="Artiguenave F."/>
            <person name="Aury J.M."/>
            <person name="Badger J.H."/>
            <person name="Beszteri B."/>
            <person name="Billiau K."/>
            <person name="Bonnet E."/>
            <person name="Bothwell J.H."/>
            <person name="Bowler C."/>
            <person name="Boyen C."/>
            <person name="Brownlee C."/>
            <person name="Carrano C.J."/>
            <person name="Charrier B."/>
            <person name="Cho G.Y."/>
            <person name="Coelho S.M."/>
            <person name="Collen J."/>
            <person name="Corre E."/>
            <person name="Da Silva C."/>
            <person name="Delage L."/>
            <person name="Delaroque N."/>
            <person name="Dittami S.M."/>
            <person name="Doulbeau S."/>
            <person name="Elias M."/>
            <person name="Farnham G."/>
            <person name="Gachon C.M."/>
            <person name="Gschloessl B."/>
            <person name="Heesch S."/>
            <person name="Jabbari K."/>
            <person name="Jubin C."/>
            <person name="Kawai H."/>
            <person name="Kimura K."/>
            <person name="Kloareg B."/>
            <person name="Kupper F.C."/>
            <person name="Lang D."/>
            <person name="Le Bail A."/>
            <person name="Leblanc C."/>
            <person name="Lerouge P."/>
            <person name="Lohr M."/>
            <person name="Lopez P.J."/>
            <person name="Martens C."/>
            <person name="Maumus F."/>
            <person name="Michel G."/>
            <person name="Miranda-Saavedra D."/>
            <person name="Morales J."/>
            <person name="Moreau H."/>
            <person name="Motomura T."/>
            <person name="Nagasato C."/>
            <person name="Napoli C.A."/>
            <person name="Nelson D.R."/>
            <person name="Nyvall-Collen P."/>
            <person name="Peters A.F."/>
            <person name="Pommier C."/>
            <person name="Potin P."/>
            <person name="Poulain J."/>
            <person name="Quesneville H."/>
            <person name="Read B."/>
            <person name="Rensing S.A."/>
            <person name="Ritter A."/>
            <person name="Rousvoal S."/>
            <person name="Samanta M."/>
            <person name="Samson G."/>
            <person name="Schroeder D.C."/>
            <person name="Segurens B."/>
            <person name="Strittmatter M."/>
            <person name="Tonon T."/>
            <person name="Tregear J.W."/>
            <person name="Valentin K."/>
            <person name="von Dassow P."/>
            <person name="Yamagishi T."/>
            <person name="Van de Peer Y."/>
            <person name="Wincker P."/>
        </authorList>
    </citation>
    <scope>NUCLEOTIDE SEQUENCE [LARGE SCALE GENOMIC DNA]</scope>
    <source>
        <strain evidence="6">Ec32 / CCAP1310/4</strain>
    </source>
</reference>
<dbReference type="InterPro" id="IPR005344">
    <property type="entry name" value="TMEM33/Pom33"/>
</dbReference>
<dbReference type="SUPFAM" id="SSF48452">
    <property type="entry name" value="TPR-like"/>
    <property type="match status" value="1"/>
</dbReference>
<evidence type="ECO:0000256" key="1">
    <source>
        <dbReference type="ARBA" id="ARBA00022737"/>
    </source>
</evidence>
<dbReference type="OMA" id="LLRIRYM"/>
<evidence type="ECO:0000256" key="4">
    <source>
        <dbReference type="SAM" id="Phobius"/>
    </source>
</evidence>
<dbReference type="STRING" id="2880.D8LS26"/>
<feature type="transmembrane region" description="Helical" evidence="4">
    <location>
        <begin position="218"/>
        <end position="235"/>
    </location>
</feature>
<dbReference type="InParanoid" id="D8LS26"/>
<sequence length="470" mass="52040">MLQLHSKPLRPLLPRGAAATTLLGFCLADSSTYRNKLPTDTGCFARNASKCSGSFVLGVDEVPRSPNEEAKARGGEAWKAGDVDGAIVCFSKAIELDMDNTSGQLHVHYSNRSAAFLKQNKATEALMDAERCVEVNPSWAKGYSRMGTALFRLGRHDKAAAAYSKGLEREPGSVELRKNLLEAQKQHVAAQAAASRAARPRETLAEYVRAHPSLTFQFGLRLFLLANWVMYMLPLQAASLFAYRRLLYAMIFVNALGLYGRHGRLRFNAEYAANVVTDPCCQTIMTALLFVFNRPYLVGIVPMVLLELTDFLWFLSGLLQMSPGAFFEKLNRGVDRFGGALFGIPNWGSRSVTDRWSAAKSKASEWGAWIEVMFGMILVAELLLPRRNFVMLGLYWQTLRMKYMINAATGRGYTQAAFRTLDARIKVVTTKRRCPPVVGSMYAKLKTLLAKMVMPPAGEASPGSSRCSIM</sequence>
<dbReference type="EMBL" id="FN648926">
    <property type="protein sequence ID" value="CBN73810.1"/>
    <property type="molecule type" value="Genomic_DNA"/>
</dbReference>
<dbReference type="Proteomes" id="UP000002630">
    <property type="component" value="Linkage Group LG06"/>
</dbReference>
<evidence type="ECO:0000313" key="6">
    <source>
        <dbReference type="Proteomes" id="UP000002630"/>
    </source>
</evidence>
<keyword evidence="4" id="KW-0812">Transmembrane</keyword>
<dbReference type="OrthoDB" id="2423701at2759"/>
<dbReference type="PROSITE" id="PS50005">
    <property type="entry name" value="TPR"/>
    <property type="match status" value="1"/>
</dbReference>
<organism evidence="5 6">
    <name type="scientific">Ectocarpus siliculosus</name>
    <name type="common">Brown alga</name>
    <name type="synonym">Conferva siliculosa</name>
    <dbReference type="NCBI Taxonomy" id="2880"/>
    <lineage>
        <taxon>Eukaryota</taxon>
        <taxon>Sar</taxon>
        <taxon>Stramenopiles</taxon>
        <taxon>Ochrophyta</taxon>
        <taxon>PX clade</taxon>
        <taxon>Phaeophyceae</taxon>
        <taxon>Ectocarpales</taxon>
        <taxon>Ectocarpaceae</taxon>
        <taxon>Ectocarpus</taxon>
    </lineage>
</organism>
<evidence type="ECO:0000256" key="2">
    <source>
        <dbReference type="ARBA" id="ARBA00022803"/>
    </source>
</evidence>
<dbReference type="InterPro" id="IPR013105">
    <property type="entry name" value="TPR_2"/>
</dbReference>